<dbReference type="SMART" id="SM00382">
    <property type="entry name" value="AAA"/>
    <property type="match status" value="1"/>
</dbReference>
<dbReference type="PROSITE" id="PS50045">
    <property type="entry name" value="SIGMA54_INTERACT_4"/>
    <property type="match status" value="1"/>
</dbReference>
<dbReference type="PRINTS" id="PR01590">
    <property type="entry name" value="HTHFIS"/>
</dbReference>
<name>A0A0F6W6A3_9BACT</name>
<dbReference type="SUPFAM" id="SSF46689">
    <property type="entry name" value="Homeodomain-like"/>
    <property type="match status" value="1"/>
</dbReference>
<keyword evidence="4" id="KW-0804">Transcription</keyword>
<dbReference type="GO" id="GO:0005524">
    <property type="term" value="F:ATP binding"/>
    <property type="evidence" value="ECO:0007669"/>
    <property type="project" value="UniProtKB-KW"/>
</dbReference>
<keyword evidence="7" id="KW-1185">Reference proteome</keyword>
<gene>
    <name evidence="6" type="ORF">DB32_005545</name>
</gene>
<reference evidence="6 7" key="1">
    <citation type="submission" date="2015-03" db="EMBL/GenBank/DDBJ databases">
        <title>Genome assembly of Sandaracinus amylolyticus DSM 53668.</title>
        <authorList>
            <person name="Sharma G."/>
            <person name="Subramanian S."/>
        </authorList>
    </citation>
    <scope>NUCLEOTIDE SEQUENCE [LARGE SCALE GENOMIC DNA]</scope>
    <source>
        <strain evidence="6 7">DSM 53668</strain>
    </source>
</reference>
<evidence type="ECO:0000256" key="2">
    <source>
        <dbReference type="ARBA" id="ARBA00022840"/>
    </source>
</evidence>
<dbReference type="STRING" id="927083.DB32_005545"/>
<dbReference type="PANTHER" id="PTHR32071:SF122">
    <property type="entry name" value="SIGMA FACTOR"/>
    <property type="match status" value="1"/>
</dbReference>
<dbReference type="SUPFAM" id="SSF52540">
    <property type="entry name" value="P-loop containing nucleoside triphosphate hydrolases"/>
    <property type="match status" value="1"/>
</dbReference>
<dbReference type="Gene3D" id="1.10.8.60">
    <property type="match status" value="1"/>
</dbReference>
<dbReference type="InterPro" id="IPR027417">
    <property type="entry name" value="P-loop_NTPase"/>
</dbReference>
<evidence type="ECO:0000259" key="5">
    <source>
        <dbReference type="PROSITE" id="PS50045"/>
    </source>
</evidence>
<keyword evidence="2" id="KW-0067">ATP-binding</keyword>
<dbReference type="InterPro" id="IPR002197">
    <property type="entry name" value="HTH_Fis"/>
</dbReference>
<evidence type="ECO:0000313" key="6">
    <source>
        <dbReference type="EMBL" id="AKF08396.1"/>
    </source>
</evidence>
<keyword evidence="1" id="KW-0547">Nucleotide-binding</keyword>
<proteinExistence type="predicted"/>
<dbReference type="Gene3D" id="1.10.10.60">
    <property type="entry name" value="Homeodomain-like"/>
    <property type="match status" value="1"/>
</dbReference>
<feature type="domain" description="Sigma-54 factor interaction" evidence="5">
    <location>
        <begin position="238"/>
        <end position="437"/>
    </location>
</feature>
<dbReference type="InterPro" id="IPR029787">
    <property type="entry name" value="Nucleotide_cyclase"/>
</dbReference>
<dbReference type="KEGG" id="samy:DB32_005545"/>
<dbReference type="InterPro" id="IPR002078">
    <property type="entry name" value="Sigma_54_int"/>
</dbReference>
<evidence type="ECO:0000256" key="1">
    <source>
        <dbReference type="ARBA" id="ARBA00022741"/>
    </source>
</evidence>
<evidence type="ECO:0000256" key="4">
    <source>
        <dbReference type="ARBA" id="ARBA00023163"/>
    </source>
</evidence>
<dbReference type="CDD" id="cd00009">
    <property type="entry name" value="AAA"/>
    <property type="match status" value="1"/>
</dbReference>
<evidence type="ECO:0000256" key="3">
    <source>
        <dbReference type="ARBA" id="ARBA00023015"/>
    </source>
</evidence>
<dbReference type="GO" id="GO:0006355">
    <property type="term" value="P:regulation of DNA-templated transcription"/>
    <property type="evidence" value="ECO:0007669"/>
    <property type="project" value="InterPro"/>
</dbReference>
<dbReference type="InterPro" id="IPR058031">
    <property type="entry name" value="AAA_lid_NorR"/>
</dbReference>
<dbReference type="Pfam" id="PF14532">
    <property type="entry name" value="Sigma54_activ_2"/>
    <property type="match status" value="1"/>
</dbReference>
<protein>
    <submittedName>
        <fullName evidence="6">Response regulator of zinc sigma-54-dependent two-component system</fullName>
    </submittedName>
</protein>
<dbReference type="Proteomes" id="UP000034883">
    <property type="component" value="Chromosome"/>
</dbReference>
<dbReference type="Pfam" id="PF25601">
    <property type="entry name" value="AAA_lid_14"/>
    <property type="match status" value="1"/>
</dbReference>
<dbReference type="Gene3D" id="3.30.70.270">
    <property type="match status" value="1"/>
</dbReference>
<dbReference type="AlphaFoldDB" id="A0A0F6W6A3"/>
<dbReference type="GO" id="GO:0043565">
    <property type="term" value="F:sequence-specific DNA binding"/>
    <property type="evidence" value="ECO:0007669"/>
    <property type="project" value="InterPro"/>
</dbReference>
<accession>A0A0F6W6A3</accession>
<dbReference type="PANTHER" id="PTHR32071">
    <property type="entry name" value="TRANSCRIPTIONAL REGULATORY PROTEIN"/>
    <property type="match status" value="1"/>
</dbReference>
<sequence>MAVRCRDRSWIVDVPLGESMLAGPRGEALVAVDGIAEPLGSQGRIAWNGRTLSLRETSRAPEIFLGGKRMESPVELKPGDELTIGPAHLVVGISSPDLPATRRALTHAEFKERLAEEMARAARGGRPTALVMALARSGEGGVLLGAALDRFRAGDVVASYAHDETEILLPDTTRERALAVVERVLRGVGLEGVIVACAVAPKDADHPERLIRAARLALRMQLEERGRVPVSRPPEDDPVLDDAASRRAAERLEVRAHARGPILLTGEPSAGKVAFARRMHRIAGGGPLVVLSCARTADPRALEHALDEAAEARGGTLILDEVGELTPDAQARWLPVLRALEPEARLVVTSHRDLRALAERGAFHAELAAYLFARDPIAIPPLRQRPDDVVPLATRFAIEAGARVPVRFSAGALARLRSYPWPGNVLELRNAMERAVRLAGGGEILAEHLPGDSLAAAQGDGRLREHVDSVERDAIVKALAEANHNQTHAAKRLGLSRRALIYKMEKYGLKPPPGRTAAALADDVAGR</sequence>
<dbReference type="SUPFAM" id="SSF55073">
    <property type="entry name" value="Nucleotide cyclase"/>
    <property type="match status" value="1"/>
</dbReference>
<keyword evidence="3" id="KW-0805">Transcription regulation</keyword>
<dbReference type="InterPro" id="IPR003593">
    <property type="entry name" value="AAA+_ATPase"/>
</dbReference>
<dbReference type="InterPro" id="IPR043128">
    <property type="entry name" value="Rev_trsase/Diguanyl_cyclase"/>
</dbReference>
<dbReference type="InterPro" id="IPR009057">
    <property type="entry name" value="Homeodomain-like_sf"/>
</dbReference>
<evidence type="ECO:0000313" key="7">
    <source>
        <dbReference type="Proteomes" id="UP000034883"/>
    </source>
</evidence>
<dbReference type="EMBL" id="CP011125">
    <property type="protein sequence ID" value="AKF08396.1"/>
    <property type="molecule type" value="Genomic_DNA"/>
</dbReference>
<dbReference type="CDD" id="cd00060">
    <property type="entry name" value="FHA"/>
    <property type="match status" value="1"/>
</dbReference>
<dbReference type="Pfam" id="PF02954">
    <property type="entry name" value="HTH_8"/>
    <property type="match status" value="1"/>
</dbReference>
<dbReference type="Gene3D" id="3.40.50.300">
    <property type="entry name" value="P-loop containing nucleotide triphosphate hydrolases"/>
    <property type="match status" value="1"/>
</dbReference>
<organism evidence="6 7">
    <name type="scientific">Sandaracinus amylolyticus</name>
    <dbReference type="NCBI Taxonomy" id="927083"/>
    <lineage>
        <taxon>Bacteria</taxon>
        <taxon>Pseudomonadati</taxon>
        <taxon>Myxococcota</taxon>
        <taxon>Polyangia</taxon>
        <taxon>Polyangiales</taxon>
        <taxon>Sandaracinaceae</taxon>
        <taxon>Sandaracinus</taxon>
    </lineage>
</organism>